<dbReference type="Proteomes" id="UP000561459">
    <property type="component" value="Unassembled WGS sequence"/>
</dbReference>
<sequence>MDAIYTAPAGDPQALRVIRSQGSDTSGSMILDRDVVSIRAADVVLPVRRAQIQLLGSIAVADEIHDDPVFLIKQDPMLDEEGLSWSCAIELA</sequence>
<name>A0A7W6G007_9SPHN</name>
<evidence type="ECO:0000313" key="1">
    <source>
        <dbReference type="EMBL" id="MBB3940697.1"/>
    </source>
</evidence>
<dbReference type="AlphaFoldDB" id="A0A7W6G007"/>
<dbReference type="EMBL" id="JACIDY010000005">
    <property type="protein sequence ID" value="MBB3940697.1"/>
    <property type="molecule type" value="Genomic_DNA"/>
</dbReference>
<gene>
    <name evidence="1" type="ORF">GGR39_002354</name>
</gene>
<evidence type="ECO:0000313" key="2">
    <source>
        <dbReference type="Proteomes" id="UP000561459"/>
    </source>
</evidence>
<accession>A0A7W6G007</accession>
<proteinExistence type="predicted"/>
<keyword evidence="2" id="KW-1185">Reference proteome</keyword>
<organism evidence="1 2">
    <name type="scientific">Novosphingobium fluoreni</name>
    <dbReference type="NCBI Taxonomy" id="1391222"/>
    <lineage>
        <taxon>Bacteria</taxon>
        <taxon>Pseudomonadati</taxon>
        <taxon>Pseudomonadota</taxon>
        <taxon>Alphaproteobacteria</taxon>
        <taxon>Sphingomonadales</taxon>
        <taxon>Sphingomonadaceae</taxon>
        <taxon>Novosphingobium</taxon>
    </lineage>
</organism>
<comment type="caution">
    <text evidence="1">The sequence shown here is derived from an EMBL/GenBank/DDBJ whole genome shotgun (WGS) entry which is preliminary data.</text>
</comment>
<reference evidence="1 2" key="1">
    <citation type="submission" date="2020-08" db="EMBL/GenBank/DDBJ databases">
        <title>Genomic Encyclopedia of Type Strains, Phase IV (KMG-IV): sequencing the most valuable type-strain genomes for metagenomic binning, comparative biology and taxonomic classification.</title>
        <authorList>
            <person name="Goeker M."/>
        </authorList>
    </citation>
    <scope>NUCLEOTIDE SEQUENCE [LARGE SCALE GENOMIC DNA]</scope>
    <source>
        <strain evidence="1 2">DSM 27568</strain>
    </source>
</reference>
<protein>
    <submittedName>
        <fullName evidence="1">Uncharacterized protein</fullName>
    </submittedName>
</protein>